<evidence type="ECO:0000313" key="2">
    <source>
        <dbReference type="Proteomes" id="UP000299102"/>
    </source>
</evidence>
<protein>
    <submittedName>
        <fullName evidence="1">Uncharacterized protein</fullName>
    </submittedName>
</protein>
<dbReference type="AlphaFoldDB" id="A0A4C1Y750"/>
<gene>
    <name evidence="1" type="ORF">EVAR_88826_1</name>
</gene>
<sequence length="129" mass="14892">MQVYLLKQTECRRCTRRERGPARMTERIDNKRRKTRIYLANEKTPGRRHTHASAGAPCGLRLGRCGTVFFCLSFVDGEEMLAAAPNTDHDADLEFALYRFLTYTRCDPGLGRCEKVDQIRVGLRLFFMT</sequence>
<reference evidence="1 2" key="1">
    <citation type="journal article" date="2019" name="Commun. Biol.">
        <title>The bagworm genome reveals a unique fibroin gene that provides high tensile strength.</title>
        <authorList>
            <person name="Kono N."/>
            <person name="Nakamura H."/>
            <person name="Ohtoshi R."/>
            <person name="Tomita M."/>
            <person name="Numata K."/>
            <person name="Arakawa K."/>
        </authorList>
    </citation>
    <scope>NUCLEOTIDE SEQUENCE [LARGE SCALE GENOMIC DNA]</scope>
</reference>
<accession>A0A4C1Y750</accession>
<dbReference type="Proteomes" id="UP000299102">
    <property type="component" value="Unassembled WGS sequence"/>
</dbReference>
<organism evidence="1 2">
    <name type="scientific">Eumeta variegata</name>
    <name type="common">Bagworm moth</name>
    <name type="synonym">Eumeta japonica</name>
    <dbReference type="NCBI Taxonomy" id="151549"/>
    <lineage>
        <taxon>Eukaryota</taxon>
        <taxon>Metazoa</taxon>
        <taxon>Ecdysozoa</taxon>
        <taxon>Arthropoda</taxon>
        <taxon>Hexapoda</taxon>
        <taxon>Insecta</taxon>
        <taxon>Pterygota</taxon>
        <taxon>Neoptera</taxon>
        <taxon>Endopterygota</taxon>
        <taxon>Lepidoptera</taxon>
        <taxon>Glossata</taxon>
        <taxon>Ditrysia</taxon>
        <taxon>Tineoidea</taxon>
        <taxon>Psychidae</taxon>
        <taxon>Oiketicinae</taxon>
        <taxon>Eumeta</taxon>
    </lineage>
</organism>
<keyword evidence="2" id="KW-1185">Reference proteome</keyword>
<name>A0A4C1Y750_EUMVA</name>
<proteinExistence type="predicted"/>
<comment type="caution">
    <text evidence="1">The sequence shown here is derived from an EMBL/GenBank/DDBJ whole genome shotgun (WGS) entry which is preliminary data.</text>
</comment>
<evidence type="ECO:0000313" key="1">
    <source>
        <dbReference type="EMBL" id="GBP70652.1"/>
    </source>
</evidence>
<dbReference type="EMBL" id="BGZK01001082">
    <property type="protein sequence ID" value="GBP70652.1"/>
    <property type="molecule type" value="Genomic_DNA"/>
</dbReference>